<name>A0AAD4CZP8_9FUNG</name>
<feature type="compositionally biased region" description="Polar residues" evidence="1">
    <location>
        <begin position="40"/>
        <end position="50"/>
    </location>
</feature>
<evidence type="ECO:0000313" key="2">
    <source>
        <dbReference type="EMBL" id="KAG0248253.1"/>
    </source>
</evidence>
<evidence type="ECO:0000256" key="1">
    <source>
        <dbReference type="SAM" id="MobiDB-lite"/>
    </source>
</evidence>
<proteinExistence type="predicted"/>
<protein>
    <submittedName>
        <fullName evidence="2">Uncharacterized protein</fullName>
    </submittedName>
</protein>
<dbReference type="AlphaFoldDB" id="A0AAD4CZP8"/>
<dbReference type="Proteomes" id="UP001194580">
    <property type="component" value="Unassembled WGS sequence"/>
</dbReference>
<keyword evidence="3" id="KW-1185">Reference proteome</keyword>
<comment type="caution">
    <text evidence="2">The sequence shown here is derived from an EMBL/GenBank/DDBJ whole genome shotgun (WGS) entry which is preliminary data.</text>
</comment>
<feature type="region of interest" description="Disordered" evidence="1">
    <location>
        <begin position="1"/>
        <end position="64"/>
    </location>
</feature>
<reference evidence="2" key="1">
    <citation type="journal article" date="2020" name="Fungal Divers.">
        <title>Resolving the Mortierellaceae phylogeny through synthesis of multi-gene phylogenetics and phylogenomics.</title>
        <authorList>
            <person name="Vandepol N."/>
            <person name="Liber J."/>
            <person name="Desiro A."/>
            <person name="Na H."/>
            <person name="Kennedy M."/>
            <person name="Barry K."/>
            <person name="Grigoriev I.V."/>
            <person name="Miller A.N."/>
            <person name="O'Donnell K."/>
            <person name="Stajich J.E."/>
            <person name="Bonito G."/>
        </authorList>
    </citation>
    <scope>NUCLEOTIDE SEQUENCE</scope>
    <source>
        <strain evidence="2">NRRL 28262</strain>
    </source>
</reference>
<feature type="non-terminal residue" evidence="2">
    <location>
        <position position="64"/>
    </location>
</feature>
<sequence>MTEDQGQGQTSQEMDFEDDISLTEADLVDLDRDANIANKPDNSSPTNPSNDIDELMDDAVPTTP</sequence>
<dbReference type="EMBL" id="JAAAIL010004152">
    <property type="protein sequence ID" value="KAG0248253.1"/>
    <property type="molecule type" value="Genomic_DNA"/>
</dbReference>
<gene>
    <name evidence="2" type="ORF">BGZ95_008140</name>
</gene>
<feature type="compositionally biased region" description="Polar residues" evidence="1">
    <location>
        <begin position="1"/>
        <end position="13"/>
    </location>
</feature>
<accession>A0AAD4CZP8</accession>
<evidence type="ECO:0000313" key="3">
    <source>
        <dbReference type="Proteomes" id="UP001194580"/>
    </source>
</evidence>
<organism evidence="2 3">
    <name type="scientific">Linnemannia exigua</name>
    <dbReference type="NCBI Taxonomy" id="604196"/>
    <lineage>
        <taxon>Eukaryota</taxon>
        <taxon>Fungi</taxon>
        <taxon>Fungi incertae sedis</taxon>
        <taxon>Mucoromycota</taxon>
        <taxon>Mortierellomycotina</taxon>
        <taxon>Mortierellomycetes</taxon>
        <taxon>Mortierellales</taxon>
        <taxon>Mortierellaceae</taxon>
        <taxon>Linnemannia</taxon>
    </lineage>
</organism>